<proteinExistence type="predicted"/>
<gene>
    <name evidence="3" type="ORF">J2S08_001107</name>
</gene>
<dbReference type="GO" id="GO:0006508">
    <property type="term" value="P:proteolysis"/>
    <property type="evidence" value="ECO:0007669"/>
    <property type="project" value="UniProtKB-KW"/>
</dbReference>
<evidence type="ECO:0000313" key="4">
    <source>
        <dbReference type="Proteomes" id="UP001223586"/>
    </source>
</evidence>
<feature type="transmembrane region" description="Helical" evidence="1">
    <location>
        <begin position="183"/>
        <end position="200"/>
    </location>
</feature>
<dbReference type="InterPro" id="IPR003675">
    <property type="entry name" value="Rce1/LyrA-like_dom"/>
</dbReference>
<keyword evidence="3" id="KW-0645">Protease</keyword>
<keyword evidence="1" id="KW-1133">Transmembrane helix</keyword>
<feature type="transmembrane region" description="Helical" evidence="1">
    <location>
        <begin position="160"/>
        <end position="177"/>
    </location>
</feature>
<feature type="transmembrane region" description="Helical" evidence="1">
    <location>
        <begin position="7"/>
        <end position="27"/>
    </location>
</feature>
<dbReference type="Pfam" id="PF02517">
    <property type="entry name" value="Rce1-like"/>
    <property type="match status" value="1"/>
</dbReference>
<evidence type="ECO:0000256" key="1">
    <source>
        <dbReference type="SAM" id="Phobius"/>
    </source>
</evidence>
<dbReference type="GO" id="GO:0008233">
    <property type="term" value="F:peptidase activity"/>
    <property type="evidence" value="ECO:0007669"/>
    <property type="project" value="UniProtKB-KW"/>
</dbReference>
<dbReference type="Proteomes" id="UP001223586">
    <property type="component" value="Unassembled WGS sequence"/>
</dbReference>
<accession>A0ABT9WPR1</accession>
<dbReference type="PANTHER" id="PTHR36435:SF6">
    <property type="entry name" value="ABORTIVE INFECTION PROTEIN"/>
    <property type="match status" value="1"/>
</dbReference>
<organism evidence="3 4">
    <name type="scientific">Bacillus chungangensis</name>
    <dbReference type="NCBI Taxonomy" id="587633"/>
    <lineage>
        <taxon>Bacteria</taxon>
        <taxon>Bacillati</taxon>
        <taxon>Bacillota</taxon>
        <taxon>Bacilli</taxon>
        <taxon>Bacillales</taxon>
        <taxon>Bacillaceae</taxon>
        <taxon>Bacillus</taxon>
    </lineage>
</organism>
<keyword evidence="4" id="KW-1185">Reference proteome</keyword>
<dbReference type="RefSeq" id="WP_307227453.1">
    <property type="nucleotide sequence ID" value="NZ_JAUSTT010000005.1"/>
</dbReference>
<evidence type="ECO:0000313" key="3">
    <source>
        <dbReference type="EMBL" id="MDQ0175273.1"/>
    </source>
</evidence>
<feature type="transmembrane region" description="Helical" evidence="1">
    <location>
        <begin position="86"/>
        <end position="106"/>
    </location>
</feature>
<dbReference type="InterPro" id="IPR052710">
    <property type="entry name" value="CAAX_protease"/>
</dbReference>
<reference evidence="3 4" key="1">
    <citation type="submission" date="2023-07" db="EMBL/GenBank/DDBJ databases">
        <title>Genomic Encyclopedia of Type Strains, Phase IV (KMG-IV): sequencing the most valuable type-strain genomes for metagenomic binning, comparative biology and taxonomic classification.</title>
        <authorList>
            <person name="Goeker M."/>
        </authorList>
    </citation>
    <scope>NUCLEOTIDE SEQUENCE [LARGE SCALE GENOMIC DNA]</scope>
    <source>
        <strain evidence="3 4">DSM 23837</strain>
    </source>
</reference>
<feature type="transmembrane region" description="Helical" evidence="1">
    <location>
        <begin position="47"/>
        <end position="65"/>
    </location>
</feature>
<comment type="caution">
    <text evidence="3">The sequence shown here is derived from an EMBL/GenBank/DDBJ whole genome shotgun (WGS) entry which is preliminary data.</text>
</comment>
<protein>
    <submittedName>
        <fullName evidence="3">Membrane protease YdiL (CAAX protease family)</fullName>
    </submittedName>
</protein>
<sequence>MSKKYMFILITYLAMQLSGIVGMPIFYIIGMSISDLPSQEIEALAKAYWLVFSFTVGLIIILLLLKNAKPVTKIDKEPPLSIGLSILLSVGGIFLAFFAQIFAVLLETSLGIEPGSENTEAIIGIITVLPLVMLVSSIFGPILEEIVFRKIIFGGLNNKFSFVISALISSIIFAIAHMDFTHIILYTAMGFTFAFLYSMTKRIIVPIISHVMMNTLVVLMQYLFKDDLEKYIQEAEKVQSFIGGFFS</sequence>
<keyword evidence="3" id="KW-0378">Hydrolase</keyword>
<keyword evidence="1" id="KW-0812">Transmembrane</keyword>
<dbReference type="EMBL" id="JAUSTT010000005">
    <property type="protein sequence ID" value="MDQ0175273.1"/>
    <property type="molecule type" value="Genomic_DNA"/>
</dbReference>
<feature type="domain" description="CAAX prenyl protease 2/Lysostaphin resistance protein A-like" evidence="2">
    <location>
        <begin position="130"/>
        <end position="215"/>
    </location>
</feature>
<evidence type="ECO:0000259" key="2">
    <source>
        <dbReference type="Pfam" id="PF02517"/>
    </source>
</evidence>
<name>A0ABT9WPR1_9BACI</name>
<feature type="transmembrane region" description="Helical" evidence="1">
    <location>
        <begin position="121"/>
        <end position="139"/>
    </location>
</feature>
<keyword evidence="1" id="KW-0472">Membrane</keyword>
<dbReference type="PANTHER" id="PTHR36435">
    <property type="entry name" value="SLR1288 PROTEIN"/>
    <property type="match status" value="1"/>
</dbReference>